<reference evidence="2" key="1">
    <citation type="submission" date="2017-05" db="EMBL/GenBank/DDBJ databases">
        <authorList>
            <person name="Sharma S."/>
            <person name="Sidhu C."/>
            <person name="Pinnaka A.K."/>
        </authorList>
    </citation>
    <scope>NUCLEOTIDE SEQUENCE [LARGE SCALE GENOMIC DNA]</scope>
    <source>
        <strain evidence="2">AK93</strain>
    </source>
</reference>
<evidence type="ECO:0000313" key="2">
    <source>
        <dbReference type="Proteomes" id="UP000256763"/>
    </source>
</evidence>
<protein>
    <recommendedName>
        <fullName evidence="3">DUF2946 domain-containing protein</fullName>
    </recommendedName>
</protein>
<dbReference type="RefSeq" id="WP_116302824.1">
    <property type="nucleotide sequence ID" value="NZ_NFZV01000014.1"/>
</dbReference>
<name>A0A3E0WQE6_9GAMM</name>
<accession>A0A3E0WQE6</accession>
<sequence>MQGLPRQIHRRQTLARRLIAVLLILPFLLPPALCISVSQANPLFALNGALCSELGGRTAEVSYEDLLAEHTLEYDDSGSCPACAAMPGIAGSSAALGNPQVALPLARAPTAHGFSAASFLLPRPRDPPSPLAIG</sequence>
<dbReference type="Proteomes" id="UP000256763">
    <property type="component" value="Unassembled WGS sequence"/>
</dbReference>
<evidence type="ECO:0008006" key="3">
    <source>
        <dbReference type="Google" id="ProtNLM"/>
    </source>
</evidence>
<comment type="caution">
    <text evidence="1">The sequence shown here is derived from an EMBL/GenBank/DDBJ whole genome shotgun (WGS) entry which is preliminary data.</text>
</comment>
<proteinExistence type="predicted"/>
<organism evidence="1 2">
    <name type="scientific">Alkalilimnicola ehrlichii</name>
    <dbReference type="NCBI Taxonomy" id="351052"/>
    <lineage>
        <taxon>Bacteria</taxon>
        <taxon>Pseudomonadati</taxon>
        <taxon>Pseudomonadota</taxon>
        <taxon>Gammaproteobacteria</taxon>
        <taxon>Chromatiales</taxon>
        <taxon>Ectothiorhodospiraceae</taxon>
        <taxon>Alkalilimnicola</taxon>
    </lineage>
</organism>
<dbReference type="AlphaFoldDB" id="A0A3E0WQE6"/>
<keyword evidence="2" id="KW-1185">Reference proteome</keyword>
<gene>
    <name evidence="1" type="ORF">CAL65_14800</name>
</gene>
<dbReference type="EMBL" id="NFZW01000015">
    <property type="protein sequence ID" value="RFA34629.1"/>
    <property type="molecule type" value="Genomic_DNA"/>
</dbReference>
<evidence type="ECO:0000313" key="1">
    <source>
        <dbReference type="EMBL" id="RFA34629.1"/>
    </source>
</evidence>